<evidence type="ECO:0000313" key="2">
    <source>
        <dbReference type="EMBL" id="REG99430.1"/>
    </source>
</evidence>
<keyword evidence="3" id="KW-1185">Reference proteome</keyword>
<evidence type="ECO:0000256" key="1">
    <source>
        <dbReference type="SAM" id="Coils"/>
    </source>
</evidence>
<dbReference type="RefSeq" id="WP_115812071.1">
    <property type="nucleotide sequence ID" value="NZ_QUNI01000004.1"/>
</dbReference>
<evidence type="ECO:0000313" key="3">
    <source>
        <dbReference type="Proteomes" id="UP000257136"/>
    </source>
</evidence>
<keyword evidence="1" id="KW-0175">Coiled coil</keyword>
<sequence>MNDNINNYHKQYENALKTIERLKEIKAEIDLKLKENPVCSYLHKDLRGVNLDITITQNEIEHIESHLPEYNS</sequence>
<proteinExistence type="predicted"/>
<protein>
    <submittedName>
        <fullName evidence="2">Uncharacterized protein</fullName>
    </submittedName>
</protein>
<gene>
    <name evidence="2" type="ORF">C8P67_10447</name>
</gene>
<dbReference type="OrthoDB" id="1366681at2"/>
<organism evidence="2 3">
    <name type="scientific">Flavobacterium aquicola</name>
    <dbReference type="NCBI Taxonomy" id="1682742"/>
    <lineage>
        <taxon>Bacteria</taxon>
        <taxon>Pseudomonadati</taxon>
        <taxon>Bacteroidota</taxon>
        <taxon>Flavobacteriia</taxon>
        <taxon>Flavobacteriales</taxon>
        <taxon>Flavobacteriaceae</taxon>
        <taxon>Flavobacterium</taxon>
    </lineage>
</organism>
<name>A0A3E0ENX3_9FLAO</name>
<feature type="coiled-coil region" evidence="1">
    <location>
        <begin position="5"/>
        <end position="32"/>
    </location>
</feature>
<dbReference type="EMBL" id="QUNI01000004">
    <property type="protein sequence ID" value="REG99430.1"/>
    <property type="molecule type" value="Genomic_DNA"/>
</dbReference>
<reference evidence="2 3" key="1">
    <citation type="submission" date="2018-08" db="EMBL/GenBank/DDBJ databases">
        <title>Genomic Encyclopedia of Archaeal and Bacterial Type Strains, Phase II (KMG-II): from individual species to whole genera.</title>
        <authorList>
            <person name="Goeker M."/>
        </authorList>
    </citation>
    <scope>NUCLEOTIDE SEQUENCE [LARGE SCALE GENOMIC DNA]</scope>
    <source>
        <strain evidence="2 3">DSM 100880</strain>
    </source>
</reference>
<accession>A0A3E0ENX3</accession>
<dbReference type="AlphaFoldDB" id="A0A3E0ENX3"/>
<dbReference type="Proteomes" id="UP000257136">
    <property type="component" value="Unassembled WGS sequence"/>
</dbReference>
<comment type="caution">
    <text evidence="2">The sequence shown here is derived from an EMBL/GenBank/DDBJ whole genome shotgun (WGS) entry which is preliminary data.</text>
</comment>